<dbReference type="InterPro" id="IPR033247">
    <property type="entry name" value="Transketolase_fam"/>
</dbReference>
<evidence type="ECO:0000256" key="1">
    <source>
        <dbReference type="ARBA" id="ARBA00022723"/>
    </source>
</evidence>
<keyword evidence="2" id="KW-0460">Magnesium</keyword>
<organism evidence="4 5">
    <name type="scientific">Halomonas citrativorans</name>
    <dbReference type="NCBI Taxonomy" id="2742612"/>
    <lineage>
        <taxon>Bacteria</taxon>
        <taxon>Pseudomonadati</taxon>
        <taxon>Pseudomonadota</taxon>
        <taxon>Gammaproteobacteria</taxon>
        <taxon>Oceanospirillales</taxon>
        <taxon>Halomonadaceae</taxon>
        <taxon>Halomonas</taxon>
    </lineage>
</organism>
<name>A0A1R4HNS7_9GAMM</name>
<dbReference type="PANTHER" id="PTHR43522">
    <property type="entry name" value="TRANSKETOLASE"/>
    <property type="match status" value="1"/>
</dbReference>
<protein>
    <submittedName>
        <fullName evidence="4">Transketolase</fullName>
        <ecNumber evidence="4">2.2.1.1</ecNumber>
    </submittedName>
</protein>
<sequence length="88" mass="9722">MVSLPSTSTFDAQDAEYRESVLPRSVTKRITIEASHYSYWCKYVGLDGRVIGMRPFGESGKAEGLFAHFGFTVDQVVTEGAGMLHDES</sequence>
<dbReference type="InterPro" id="IPR009014">
    <property type="entry name" value="Transketo_C/PFOR_II"/>
</dbReference>
<reference evidence="4 5" key="1">
    <citation type="submission" date="2017-02" db="EMBL/GenBank/DDBJ databases">
        <authorList>
            <person name="Dridi B."/>
        </authorList>
    </citation>
    <scope>NUCLEOTIDE SEQUENCE [LARGE SCALE GENOMIC DNA]</scope>
    <source>
        <strain evidence="4 5">JB380</strain>
    </source>
</reference>
<dbReference type="Gene3D" id="3.40.50.920">
    <property type="match status" value="1"/>
</dbReference>
<dbReference type="GO" id="GO:0004802">
    <property type="term" value="F:transketolase activity"/>
    <property type="evidence" value="ECO:0007669"/>
    <property type="project" value="UniProtKB-EC"/>
</dbReference>
<dbReference type="Pfam" id="PF22613">
    <property type="entry name" value="Transketolase_C_1"/>
    <property type="match status" value="1"/>
</dbReference>
<evidence type="ECO:0000313" key="5">
    <source>
        <dbReference type="Proteomes" id="UP000196331"/>
    </source>
</evidence>
<dbReference type="EC" id="2.2.1.1" evidence="4"/>
<keyword evidence="1" id="KW-0479">Metal-binding</keyword>
<dbReference type="GO" id="GO:0046872">
    <property type="term" value="F:metal ion binding"/>
    <property type="evidence" value="ECO:0007669"/>
    <property type="project" value="UniProtKB-KW"/>
</dbReference>
<evidence type="ECO:0000259" key="3">
    <source>
        <dbReference type="Pfam" id="PF22613"/>
    </source>
</evidence>
<keyword evidence="4" id="KW-0808">Transferase</keyword>
<evidence type="ECO:0000256" key="2">
    <source>
        <dbReference type="ARBA" id="ARBA00022842"/>
    </source>
</evidence>
<proteinExistence type="predicted"/>
<accession>A0A1R4HNS7</accession>
<dbReference type="SUPFAM" id="SSF52922">
    <property type="entry name" value="TK C-terminal domain-like"/>
    <property type="match status" value="1"/>
</dbReference>
<dbReference type="AlphaFoldDB" id="A0A1R4HNS7"/>
<dbReference type="EMBL" id="FUKM01000003">
    <property type="protein sequence ID" value="SJN09004.1"/>
    <property type="molecule type" value="Genomic_DNA"/>
</dbReference>
<gene>
    <name evidence="4" type="ORF">CZ787_00500</name>
</gene>
<comment type="caution">
    <text evidence="4">The sequence shown here is derived from an EMBL/GenBank/DDBJ whole genome shotgun (WGS) entry which is preliminary data.</text>
</comment>
<dbReference type="PANTHER" id="PTHR43522:SF2">
    <property type="entry name" value="TRANSKETOLASE 1-RELATED"/>
    <property type="match status" value="1"/>
</dbReference>
<dbReference type="InterPro" id="IPR055152">
    <property type="entry name" value="Transketolase-like_C_2"/>
</dbReference>
<dbReference type="GO" id="GO:0006098">
    <property type="term" value="P:pentose-phosphate shunt"/>
    <property type="evidence" value="ECO:0007669"/>
    <property type="project" value="TreeGrafter"/>
</dbReference>
<evidence type="ECO:0000313" key="4">
    <source>
        <dbReference type="EMBL" id="SJN09004.1"/>
    </source>
</evidence>
<feature type="domain" description="Transketolase-like C-terminal" evidence="3">
    <location>
        <begin position="2"/>
        <end position="72"/>
    </location>
</feature>
<dbReference type="GO" id="GO:0005829">
    <property type="term" value="C:cytosol"/>
    <property type="evidence" value="ECO:0007669"/>
    <property type="project" value="TreeGrafter"/>
</dbReference>
<dbReference type="Proteomes" id="UP000196331">
    <property type="component" value="Unassembled WGS sequence"/>
</dbReference>